<comment type="caution">
    <text evidence="2">The sequence shown here is derived from an EMBL/GenBank/DDBJ whole genome shotgun (WGS) entry which is preliminary data.</text>
</comment>
<dbReference type="PANTHER" id="PTHR46142:SF3">
    <property type="entry name" value="F18B13.24 PROTEIN"/>
    <property type="match status" value="1"/>
</dbReference>
<name>A0A848ECM8_9PROT</name>
<evidence type="ECO:0000313" key="3">
    <source>
        <dbReference type="Proteomes" id="UP000548582"/>
    </source>
</evidence>
<organism evidence="2 3">
    <name type="scientific">Neoroseomonas marina</name>
    <dbReference type="NCBI Taxonomy" id="1232220"/>
    <lineage>
        <taxon>Bacteria</taxon>
        <taxon>Pseudomonadati</taxon>
        <taxon>Pseudomonadota</taxon>
        <taxon>Alphaproteobacteria</taxon>
        <taxon>Acetobacterales</taxon>
        <taxon>Acetobacteraceae</taxon>
        <taxon>Neoroseomonas</taxon>
    </lineage>
</organism>
<evidence type="ECO:0000259" key="1">
    <source>
        <dbReference type="PROSITE" id="PS51819"/>
    </source>
</evidence>
<dbReference type="InterPro" id="IPR029068">
    <property type="entry name" value="Glyas_Bleomycin-R_OHBP_Dase"/>
</dbReference>
<reference evidence="2 3" key="1">
    <citation type="submission" date="2020-03" db="EMBL/GenBank/DDBJ databases">
        <authorList>
            <person name="Sun Q."/>
        </authorList>
    </citation>
    <scope>NUCLEOTIDE SEQUENCE [LARGE SCALE GENOMIC DNA]</scope>
    <source>
        <strain evidence="2 3">JC162</strain>
    </source>
</reference>
<protein>
    <submittedName>
        <fullName evidence="2">Glyoxalase</fullName>
    </submittedName>
</protein>
<dbReference type="EMBL" id="JABBKX010000002">
    <property type="protein sequence ID" value="NMJ41249.1"/>
    <property type="molecule type" value="Genomic_DNA"/>
</dbReference>
<dbReference type="PANTHER" id="PTHR46142">
    <property type="match status" value="1"/>
</dbReference>
<dbReference type="Pfam" id="PF00903">
    <property type="entry name" value="Glyoxalase"/>
    <property type="match status" value="1"/>
</dbReference>
<dbReference type="RefSeq" id="WP_170053475.1">
    <property type="nucleotide sequence ID" value="NZ_JABBKX010000002.1"/>
</dbReference>
<accession>A0A848ECM8</accession>
<keyword evidence="3" id="KW-1185">Reference proteome</keyword>
<dbReference type="InterPro" id="IPR004360">
    <property type="entry name" value="Glyas_Fos-R_dOase_dom"/>
</dbReference>
<dbReference type="Proteomes" id="UP000548582">
    <property type="component" value="Unassembled WGS sequence"/>
</dbReference>
<feature type="domain" description="VOC" evidence="1">
    <location>
        <begin position="10"/>
        <end position="131"/>
    </location>
</feature>
<dbReference type="AlphaFoldDB" id="A0A848ECM8"/>
<dbReference type="PROSITE" id="PS51819">
    <property type="entry name" value="VOC"/>
    <property type="match status" value="1"/>
</dbReference>
<evidence type="ECO:0000313" key="2">
    <source>
        <dbReference type="EMBL" id="NMJ41249.1"/>
    </source>
</evidence>
<dbReference type="Gene3D" id="3.10.180.10">
    <property type="entry name" value="2,3-Dihydroxybiphenyl 1,2-Dioxygenase, domain 1"/>
    <property type="match status" value="1"/>
</dbReference>
<dbReference type="SUPFAM" id="SSF54593">
    <property type="entry name" value="Glyoxalase/Bleomycin resistance protein/Dihydroxybiphenyl dioxygenase"/>
    <property type="match status" value="1"/>
</dbReference>
<gene>
    <name evidence="2" type="ORF">GWK16_08360</name>
</gene>
<dbReference type="InterPro" id="IPR037523">
    <property type="entry name" value="VOC_core"/>
</dbReference>
<sequence length="139" mass="15303">MREGEMQLEGLDHANLRCRPQDLPAALAFYRDLLGLQEGPRPNFDFPGHWLYAGGRPILHLASRDTVGPPEGPADGASFEHIAFRAKDLPGVRATLAERKIAYAEAPLPGFPLHQLFLTDPFGLRVELTFDMTDPSNAA</sequence>
<proteinExistence type="predicted"/>